<feature type="compositionally biased region" description="Basic and acidic residues" evidence="1">
    <location>
        <begin position="247"/>
        <end position="265"/>
    </location>
</feature>
<gene>
    <name evidence="2" type="ORF">J5N97_013468</name>
</gene>
<dbReference type="AlphaFoldDB" id="A0A9D5CRX2"/>
<sequence>MLPTVRRQMSSSPMSSTSGARPSLSVLPALWRGGVIVDGHKVEELLKGRINAQWNWDARILRDGRYIIECPSAVIARQIEKAGKMESPAFTLEFTPWTTALYGPAKAEGALRWVLVKNLPMCFWDLESIARMLKPVGDLVLIGERGAHDTEDFRAFIRIRRPRRLPSAIHCSVSTLQHTYIVELEEGQPELPWSQHRNRGKEKSEPEGNKTPNQGPKRSPTYGEDLSPVVIRSKGKGPNGEYAPSPSEHHTIEVEGSSSEKETSLKEATAVSRQIRKKKKIGDGVITPHGDASIYFEHERRPDMEGTLEVGMERTYRQGGLSQRAREV</sequence>
<evidence type="ECO:0000313" key="2">
    <source>
        <dbReference type="EMBL" id="KAJ0977994.1"/>
    </source>
</evidence>
<comment type="caution">
    <text evidence="2">The sequence shown here is derived from an EMBL/GenBank/DDBJ whole genome shotgun (WGS) entry which is preliminary data.</text>
</comment>
<evidence type="ECO:0000313" key="3">
    <source>
        <dbReference type="Proteomes" id="UP001085076"/>
    </source>
</evidence>
<feature type="region of interest" description="Disordered" evidence="1">
    <location>
        <begin position="187"/>
        <end position="273"/>
    </location>
</feature>
<organism evidence="2 3">
    <name type="scientific">Dioscorea zingiberensis</name>
    <dbReference type="NCBI Taxonomy" id="325984"/>
    <lineage>
        <taxon>Eukaryota</taxon>
        <taxon>Viridiplantae</taxon>
        <taxon>Streptophyta</taxon>
        <taxon>Embryophyta</taxon>
        <taxon>Tracheophyta</taxon>
        <taxon>Spermatophyta</taxon>
        <taxon>Magnoliopsida</taxon>
        <taxon>Liliopsida</taxon>
        <taxon>Dioscoreales</taxon>
        <taxon>Dioscoreaceae</taxon>
        <taxon>Dioscorea</taxon>
    </lineage>
</organism>
<evidence type="ECO:0000256" key="1">
    <source>
        <dbReference type="SAM" id="MobiDB-lite"/>
    </source>
</evidence>
<keyword evidence="3" id="KW-1185">Reference proteome</keyword>
<proteinExistence type="predicted"/>
<feature type="region of interest" description="Disordered" evidence="1">
    <location>
        <begin position="1"/>
        <end position="21"/>
    </location>
</feature>
<reference evidence="2" key="2">
    <citation type="journal article" date="2022" name="Hortic Res">
        <title>The genome of Dioscorea zingiberensis sheds light on the biosynthesis, origin and evolution of the medicinally important diosgenin saponins.</title>
        <authorList>
            <person name="Li Y."/>
            <person name="Tan C."/>
            <person name="Li Z."/>
            <person name="Guo J."/>
            <person name="Li S."/>
            <person name="Chen X."/>
            <person name="Wang C."/>
            <person name="Dai X."/>
            <person name="Yang H."/>
            <person name="Song W."/>
            <person name="Hou L."/>
            <person name="Xu J."/>
            <person name="Tong Z."/>
            <person name="Xu A."/>
            <person name="Yuan X."/>
            <person name="Wang W."/>
            <person name="Yang Q."/>
            <person name="Chen L."/>
            <person name="Sun Z."/>
            <person name="Wang K."/>
            <person name="Pan B."/>
            <person name="Chen J."/>
            <person name="Bao Y."/>
            <person name="Liu F."/>
            <person name="Qi X."/>
            <person name="Gang D.R."/>
            <person name="Wen J."/>
            <person name="Li J."/>
        </authorList>
    </citation>
    <scope>NUCLEOTIDE SEQUENCE</scope>
    <source>
        <strain evidence="2">Dzin_1.0</strain>
    </source>
</reference>
<protein>
    <recommendedName>
        <fullName evidence="4">DUF4283 domain-containing protein</fullName>
    </recommendedName>
</protein>
<reference evidence="2" key="1">
    <citation type="submission" date="2021-03" db="EMBL/GenBank/DDBJ databases">
        <authorList>
            <person name="Li Z."/>
            <person name="Yang C."/>
        </authorList>
    </citation>
    <scope>NUCLEOTIDE SEQUENCE</scope>
    <source>
        <strain evidence="2">Dzin_1.0</strain>
        <tissue evidence="2">Leaf</tissue>
    </source>
</reference>
<name>A0A9D5CRX2_9LILI</name>
<evidence type="ECO:0008006" key="4">
    <source>
        <dbReference type="Google" id="ProtNLM"/>
    </source>
</evidence>
<feature type="compositionally biased region" description="Low complexity" evidence="1">
    <location>
        <begin position="9"/>
        <end position="18"/>
    </location>
</feature>
<accession>A0A9D5CRX2</accession>
<dbReference type="EMBL" id="JAGGNH010000003">
    <property type="protein sequence ID" value="KAJ0977994.1"/>
    <property type="molecule type" value="Genomic_DNA"/>
</dbReference>
<dbReference type="Proteomes" id="UP001085076">
    <property type="component" value="Miscellaneous, Linkage group lg03"/>
</dbReference>